<dbReference type="Pfam" id="PF01784">
    <property type="entry name" value="DUF34_NIF3"/>
    <property type="match status" value="1"/>
</dbReference>
<sequence>MGIKVTDVVKQLESPVENMESTVDSLLFGNGDDEVNGILVTFVASHFAIEHAKKIGANMIITHEGIFYSHNQNDKVLKNNEVYAEKLELIKNSGIAIYRFHDYIHKYTPDLITEGLIQRLEWDGYLERHNHTSSILAIPPMSGEKIVAYVKEKLSIPFVRVVGDLSLECARIGLTVGFRGGGETAIPLFEKENVDLIITGEGQEWETPEYIRDAGVQGKKKGLIMIGHAASEEPGMEYLAEKLKSYFPAIQTTFLSNENLIHAK</sequence>
<comment type="caution">
    <text evidence="4">The sequence shown here is derived from an EMBL/GenBank/DDBJ whole genome shotgun (WGS) entry which is preliminary data.</text>
</comment>
<name>A0ABT3DEI6_9BACI</name>
<dbReference type="RefSeq" id="WP_264142245.1">
    <property type="nucleotide sequence ID" value="NZ_JAOYEY010000032.1"/>
</dbReference>
<dbReference type="Proteomes" id="UP001526147">
    <property type="component" value="Unassembled WGS sequence"/>
</dbReference>
<protein>
    <recommendedName>
        <fullName evidence="2">GTP cyclohydrolase 1 type 2 homolog</fullName>
    </recommendedName>
</protein>
<dbReference type="InterPro" id="IPR002678">
    <property type="entry name" value="DUF34/NIF3"/>
</dbReference>
<keyword evidence="5" id="KW-1185">Reference proteome</keyword>
<dbReference type="EMBL" id="JAOYEY010000032">
    <property type="protein sequence ID" value="MCV9885463.1"/>
    <property type="molecule type" value="Genomic_DNA"/>
</dbReference>
<evidence type="ECO:0000313" key="5">
    <source>
        <dbReference type="Proteomes" id="UP001526147"/>
    </source>
</evidence>
<proteinExistence type="inferred from homology"/>
<evidence type="ECO:0000256" key="1">
    <source>
        <dbReference type="ARBA" id="ARBA00006964"/>
    </source>
</evidence>
<dbReference type="SUPFAM" id="SSF102705">
    <property type="entry name" value="NIF3 (NGG1p interacting factor 3)-like"/>
    <property type="match status" value="1"/>
</dbReference>
<dbReference type="PANTHER" id="PTHR13799:SF14">
    <property type="entry name" value="GTP CYCLOHYDROLASE 1 TYPE 2 HOMOLOG"/>
    <property type="match status" value="1"/>
</dbReference>
<gene>
    <name evidence="4" type="ORF">OIH86_07345</name>
</gene>
<organism evidence="4 5">
    <name type="scientific">Metabacillus halosaccharovorans</name>
    <dbReference type="NCBI Taxonomy" id="930124"/>
    <lineage>
        <taxon>Bacteria</taxon>
        <taxon>Bacillati</taxon>
        <taxon>Bacillota</taxon>
        <taxon>Bacilli</taxon>
        <taxon>Bacillales</taxon>
        <taxon>Bacillaceae</taxon>
        <taxon>Metabacillus</taxon>
    </lineage>
</organism>
<evidence type="ECO:0000256" key="3">
    <source>
        <dbReference type="ARBA" id="ARBA00022723"/>
    </source>
</evidence>
<comment type="similarity">
    <text evidence="1">Belongs to the GTP cyclohydrolase I type 2/NIF3 family.</text>
</comment>
<evidence type="ECO:0000256" key="2">
    <source>
        <dbReference type="ARBA" id="ARBA00022112"/>
    </source>
</evidence>
<reference evidence="4 5" key="1">
    <citation type="submission" date="2022-10" db="EMBL/GenBank/DDBJ databases">
        <title>Draft genome assembly of moderately radiation resistant bacterium Metabacillus halosaccharovorans.</title>
        <authorList>
            <person name="Pal S."/>
            <person name="Gopinathan A."/>
        </authorList>
    </citation>
    <scope>NUCLEOTIDE SEQUENCE [LARGE SCALE GENOMIC DNA]</scope>
    <source>
        <strain evidence="4 5">VITHBRA001</strain>
    </source>
</reference>
<dbReference type="InterPro" id="IPR036069">
    <property type="entry name" value="DUF34/NIF3_sf"/>
</dbReference>
<dbReference type="Gene3D" id="3.40.1390.30">
    <property type="entry name" value="NIF3 (NGG1p interacting factor 3)-like"/>
    <property type="match status" value="2"/>
</dbReference>
<evidence type="ECO:0000313" key="4">
    <source>
        <dbReference type="EMBL" id="MCV9885463.1"/>
    </source>
</evidence>
<keyword evidence="3" id="KW-0479">Metal-binding</keyword>
<accession>A0ABT3DEI6</accession>
<dbReference type="PANTHER" id="PTHR13799">
    <property type="entry name" value="NGG1 INTERACTING FACTOR 3"/>
    <property type="match status" value="1"/>
</dbReference>